<dbReference type="OrthoDB" id="529367at2759"/>
<proteinExistence type="inferred from homology"/>
<keyword evidence="3 7" id="KW-0812">Transmembrane</keyword>
<keyword evidence="6" id="KW-0479">Metal-binding</keyword>
<evidence type="ECO:0000256" key="4">
    <source>
        <dbReference type="ARBA" id="ARBA00022989"/>
    </source>
</evidence>
<keyword evidence="6" id="KW-0862">Zinc</keyword>
<feature type="transmembrane region" description="Helical" evidence="7">
    <location>
        <begin position="231"/>
        <end position="252"/>
    </location>
</feature>
<evidence type="ECO:0000256" key="7">
    <source>
        <dbReference type="SAM" id="Phobius"/>
    </source>
</evidence>
<comment type="caution">
    <text evidence="8">The sequence shown here is derived from an EMBL/GenBank/DDBJ whole genome shotgun (WGS) entry which is preliminary data.</text>
</comment>
<dbReference type="PANTHER" id="PTHR20855">
    <property type="entry name" value="ADIPOR/PROGESTIN RECEPTOR-RELATED"/>
    <property type="match status" value="1"/>
</dbReference>
<dbReference type="STRING" id="1348612.A0A397I5L2"/>
<dbReference type="GO" id="GO:0006882">
    <property type="term" value="P:intracellular zinc ion homeostasis"/>
    <property type="evidence" value="ECO:0007669"/>
    <property type="project" value="TreeGrafter"/>
</dbReference>
<evidence type="ECO:0000313" key="8">
    <source>
        <dbReference type="EMBL" id="RHZ70855.1"/>
    </source>
</evidence>
<evidence type="ECO:0000256" key="6">
    <source>
        <dbReference type="PIRSR" id="PIRSR604254-1"/>
    </source>
</evidence>
<dbReference type="AlphaFoldDB" id="A0A397I5L2"/>
<protein>
    <recommendedName>
        <fullName evidence="10">Hemolysin-III channel protein Izh2</fullName>
    </recommendedName>
</protein>
<evidence type="ECO:0000256" key="2">
    <source>
        <dbReference type="ARBA" id="ARBA00007018"/>
    </source>
</evidence>
<evidence type="ECO:0000256" key="1">
    <source>
        <dbReference type="ARBA" id="ARBA00004141"/>
    </source>
</evidence>
<feature type="binding site" evidence="6">
    <location>
        <position position="152"/>
    </location>
    <ligand>
        <name>Zn(2+)</name>
        <dbReference type="ChEBI" id="CHEBI:29105"/>
    </ligand>
</feature>
<dbReference type="GO" id="GO:0016020">
    <property type="term" value="C:membrane"/>
    <property type="evidence" value="ECO:0007669"/>
    <property type="project" value="UniProtKB-SubCell"/>
</dbReference>
<dbReference type="InterPro" id="IPR004254">
    <property type="entry name" value="AdipoR/HlyIII-related"/>
</dbReference>
<name>A0A397I5L2_9GLOM</name>
<organism evidence="8 9">
    <name type="scientific">Diversispora epigaea</name>
    <dbReference type="NCBI Taxonomy" id="1348612"/>
    <lineage>
        <taxon>Eukaryota</taxon>
        <taxon>Fungi</taxon>
        <taxon>Fungi incertae sedis</taxon>
        <taxon>Mucoromycota</taxon>
        <taxon>Glomeromycotina</taxon>
        <taxon>Glomeromycetes</taxon>
        <taxon>Diversisporales</taxon>
        <taxon>Diversisporaceae</taxon>
        <taxon>Diversispora</taxon>
    </lineage>
</organism>
<feature type="transmembrane region" description="Helical" evidence="7">
    <location>
        <begin position="258"/>
        <end position="279"/>
    </location>
</feature>
<evidence type="ECO:0008006" key="10">
    <source>
        <dbReference type="Google" id="ProtNLM"/>
    </source>
</evidence>
<reference evidence="8 9" key="1">
    <citation type="submission" date="2018-08" db="EMBL/GenBank/DDBJ databases">
        <title>Genome and evolution of the arbuscular mycorrhizal fungus Diversispora epigaea (formerly Glomus versiforme) and its bacterial endosymbionts.</title>
        <authorList>
            <person name="Sun X."/>
            <person name="Fei Z."/>
            <person name="Harrison M."/>
        </authorList>
    </citation>
    <scope>NUCLEOTIDE SEQUENCE [LARGE SCALE GENOMIC DNA]</scope>
    <source>
        <strain evidence="8 9">IT104</strain>
    </source>
</reference>
<accession>A0A397I5L2</accession>
<sequence length="340" mass="39089">MSLFQRRLSAKSILDESGLDHEKDSLIDHVDSGEFSPHRVYDFCWFKWAVSKSLTCSFAELPHWLQDNYDIFTGYRRPTFSYLKCIKSLFYLHNESVNIWSHLVGAIMFVLFSVITYFYLLTHPSIKWWDFIAFYCFLIGALTCLSLSAAFHTFCCHSEKVCANWNRCDYVGIVALIVGSIIPLVYYGFYCHNTLKIIYITLLSLFGIATIFVATDLRFRTPPYRWFRTGLFFALGGSAIIPILHAVILYGVNLSFDVIALKWMAITGGFYMLGAVVYGTRIPESLSPGSFDVLGSSHQIFHFFVLAATLTHYYGVIQAMTFWHEQNHECQLDIEKMKPL</sequence>
<dbReference type="Pfam" id="PF03006">
    <property type="entry name" value="HlyIII"/>
    <property type="match status" value="1"/>
</dbReference>
<dbReference type="EMBL" id="PQFF01000242">
    <property type="protein sequence ID" value="RHZ70855.1"/>
    <property type="molecule type" value="Genomic_DNA"/>
</dbReference>
<feature type="transmembrane region" description="Helical" evidence="7">
    <location>
        <begin position="168"/>
        <end position="190"/>
    </location>
</feature>
<gene>
    <name evidence="8" type="ORF">Glove_265g19</name>
</gene>
<feature type="transmembrane region" description="Helical" evidence="7">
    <location>
        <begin position="132"/>
        <end position="156"/>
    </location>
</feature>
<feature type="binding site" evidence="6">
    <location>
        <position position="298"/>
    </location>
    <ligand>
        <name>Zn(2+)</name>
        <dbReference type="ChEBI" id="CHEBI:29105"/>
    </ligand>
</feature>
<feature type="transmembrane region" description="Helical" evidence="7">
    <location>
        <begin position="300"/>
        <end position="323"/>
    </location>
</feature>
<dbReference type="GO" id="GO:0038023">
    <property type="term" value="F:signaling receptor activity"/>
    <property type="evidence" value="ECO:0007669"/>
    <property type="project" value="TreeGrafter"/>
</dbReference>
<keyword evidence="9" id="KW-1185">Reference proteome</keyword>
<feature type="transmembrane region" description="Helical" evidence="7">
    <location>
        <begin position="196"/>
        <end position="219"/>
    </location>
</feature>
<comment type="similarity">
    <text evidence="2">Belongs to the ADIPOR family.</text>
</comment>
<feature type="transmembrane region" description="Helical" evidence="7">
    <location>
        <begin position="97"/>
        <end position="120"/>
    </location>
</feature>
<evidence type="ECO:0000256" key="5">
    <source>
        <dbReference type="ARBA" id="ARBA00023136"/>
    </source>
</evidence>
<dbReference type="Proteomes" id="UP000266861">
    <property type="component" value="Unassembled WGS sequence"/>
</dbReference>
<evidence type="ECO:0000313" key="9">
    <source>
        <dbReference type="Proteomes" id="UP000266861"/>
    </source>
</evidence>
<dbReference type="GO" id="GO:0046872">
    <property type="term" value="F:metal ion binding"/>
    <property type="evidence" value="ECO:0007669"/>
    <property type="project" value="UniProtKB-KW"/>
</dbReference>
<feature type="binding site" evidence="6">
    <location>
        <position position="302"/>
    </location>
    <ligand>
        <name>Zn(2+)</name>
        <dbReference type="ChEBI" id="CHEBI:29105"/>
    </ligand>
</feature>
<dbReference type="PANTHER" id="PTHR20855:SF52">
    <property type="entry name" value="ADIPONECTIN RECEPTOR PROTEIN"/>
    <property type="match status" value="1"/>
</dbReference>
<comment type="subcellular location">
    <subcellularLocation>
        <location evidence="1">Membrane</location>
        <topology evidence="1">Multi-pass membrane protein</topology>
    </subcellularLocation>
</comment>
<keyword evidence="4 7" id="KW-1133">Transmembrane helix</keyword>
<evidence type="ECO:0000256" key="3">
    <source>
        <dbReference type="ARBA" id="ARBA00022692"/>
    </source>
</evidence>
<keyword evidence="5 7" id="KW-0472">Membrane</keyword>